<dbReference type="PANTHER" id="PTHR11706">
    <property type="entry name" value="SOLUTE CARRIER PROTEIN FAMILY 11 MEMBER"/>
    <property type="match status" value="1"/>
</dbReference>
<evidence type="ECO:0000313" key="7">
    <source>
        <dbReference type="Proteomes" id="UP000190274"/>
    </source>
</evidence>
<evidence type="ECO:0000256" key="2">
    <source>
        <dbReference type="ARBA" id="ARBA00022692"/>
    </source>
</evidence>
<feature type="transmembrane region" description="Helical" evidence="5">
    <location>
        <begin position="44"/>
        <end position="66"/>
    </location>
</feature>
<feature type="transmembrane region" description="Helical" evidence="5">
    <location>
        <begin position="347"/>
        <end position="365"/>
    </location>
</feature>
<dbReference type="GO" id="GO:0034755">
    <property type="term" value="P:iron ion transmembrane transport"/>
    <property type="evidence" value="ECO:0007669"/>
    <property type="project" value="TreeGrafter"/>
</dbReference>
<dbReference type="EMBL" id="LT598455">
    <property type="protein sequence ID" value="SCU87120.1"/>
    <property type="molecule type" value="Genomic_DNA"/>
</dbReference>
<accession>A0A1G4JAP2</accession>
<protein>
    <submittedName>
        <fullName evidence="6">LADA_0E02124g1_1</fullName>
    </submittedName>
</protein>
<comment type="subcellular location">
    <subcellularLocation>
        <location evidence="1">Membrane</location>
        <topology evidence="1">Multi-pass membrane protein</topology>
    </subcellularLocation>
</comment>
<reference evidence="7" key="1">
    <citation type="submission" date="2016-03" db="EMBL/GenBank/DDBJ databases">
        <authorList>
            <person name="Devillers H."/>
        </authorList>
    </citation>
    <scope>NUCLEOTIDE SEQUENCE [LARGE SCALE GENOMIC DNA]</scope>
</reference>
<gene>
    <name evidence="6" type="ORF">LADA_0E02124G</name>
</gene>
<feature type="transmembrane region" description="Helical" evidence="5">
    <location>
        <begin position="87"/>
        <end position="110"/>
    </location>
</feature>
<dbReference type="NCBIfam" id="NF037982">
    <property type="entry name" value="Nramp_1"/>
    <property type="match status" value="1"/>
</dbReference>
<keyword evidence="3 5" id="KW-1133">Transmembrane helix</keyword>
<evidence type="ECO:0000256" key="5">
    <source>
        <dbReference type="SAM" id="Phobius"/>
    </source>
</evidence>
<keyword evidence="4 5" id="KW-0472">Membrane</keyword>
<dbReference type="OrthoDB" id="409173at2759"/>
<feature type="transmembrane region" description="Helical" evidence="5">
    <location>
        <begin position="371"/>
        <end position="394"/>
    </location>
</feature>
<evidence type="ECO:0000256" key="3">
    <source>
        <dbReference type="ARBA" id="ARBA00022989"/>
    </source>
</evidence>
<feature type="transmembrane region" description="Helical" evidence="5">
    <location>
        <begin position="150"/>
        <end position="175"/>
    </location>
</feature>
<dbReference type="GO" id="GO:0006879">
    <property type="term" value="P:intracellular iron ion homeostasis"/>
    <property type="evidence" value="ECO:0007669"/>
    <property type="project" value="EnsemblFungi"/>
</dbReference>
<dbReference type="NCBIfam" id="TIGR01197">
    <property type="entry name" value="nramp"/>
    <property type="match status" value="1"/>
</dbReference>
<keyword evidence="2 5" id="KW-0812">Transmembrane</keyword>
<dbReference type="Pfam" id="PF01566">
    <property type="entry name" value="Nramp"/>
    <property type="match status" value="1"/>
</dbReference>
<dbReference type="PANTHER" id="PTHR11706:SF29">
    <property type="entry name" value="IRON TRANSPORTER SMF3"/>
    <property type="match status" value="1"/>
</dbReference>
<dbReference type="HAMAP" id="MF_00221">
    <property type="entry name" value="NRAMP"/>
    <property type="match status" value="1"/>
</dbReference>
<dbReference type="PRINTS" id="PR00447">
    <property type="entry name" value="NATRESASSCMP"/>
</dbReference>
<dbReference type="GO" id="GO:0030026">
    <property type="term" value="P:intracellular manganese ion homeostasis"/>
    <property type="evidence" value="ECO:0007669"/>
    <property type="project" value="TreeGrafter"/>
</dbReference>
<evidence type="ECO:0000313" key="6">
    <source>
        <dbReference type="EMBL" id="SCU87120.1"/>
    </source>
</evidence>
<feature type="transmembrane region" description="Helical" evidence="5">
    <location>
        <begin position="300"/>
        <end position="326"/>
    </location>
</feature>
<feature type="transmembrane region" description="Helical" evidence="5">
    <location>
        <begin position="195"/>
        <end position="216"/>
    </location>
</feature>
<dbReference type="GO" id="GO:0000329">
    <property type="term" value="C:fungal-type vacuole membrane"/>
    <property type="evidence" value="ECO:0007669"/>
    <property type="project" value="EnsemblFungi"/>
</dbReference>
<dbReference type="InterPro" id="IPR001046">
    <property type="entry name" value="NRAMP_fam"/>
</dbReference>
<keyword evidence="7" id="KW-1185">Reference proteome</keyword>
<feature type="transmembrane region" description="Helical" evidence="5">
    <location>
        <begin position="256"/>
        <end position="280"/>
    </location>
</feature>
<feature type="transmembrane region" description="Helical" evidence="5">
    <location>
        <begin position="116"/>
        <end position="138"/>
    </location>
</feature>
<dbReference type="AlphaFoldDB" id="A0A1G4JAP2"/>
<sequence length="467" mass="51273">MPVVEVLRKFARFVGPGIIISVAYMDPGNYSTSVSGGAQFRYELLFVIFVSNIFALILQSLCVKLGTITGLDLAENCRRHLPHRLNLVVFFFSELAIIATDLAEVVGTAISLQILFGIPLLWGVALTILDVLIILIFYKPEEQTMKQVRFFELFVTTLVSATVICFILELCKITVPRKIELFQGFFPTKLIFKDQQAMYISLGILGATVMPHSLFLGSSVVKPRLHEYDVKRQGKCSVQPSLAAIEYSLNYSYAELIISLFIIATFVNSAILIVAAATLYGQPDAADADLTSIYNLLSYYISPAAGLIFALAMLFSGQSAGVVCTMAGQIVSQGFIQWTCKPWITRLFTRLIAILPCFVMAAFLGEKGISSILNFSQVVLSLILPVVSAPLIYFTSNSNIMSVSTTGHESGIDEATETTSLTRDPVTKVNYANGRVLTVSSILVWFTISGLNLYLVISYLMGADVHF</sequence>
<organism evidence="6 7">
    <name type="scientific">Lachancea dasiensis</name>
    <dbReference type="NCBI Taxonomy" id="1072105"/>
    <lineage>
        <taxon>Eukaryota</taxon>
        <taxon>Fungi</taxon>
        <taxon>Dikarya</taxon>
        <taxon>Ascomycota</taxon>
        <taxon>Saccharomycotina</taxon>
        <taxon>Saccharomycetes</taxon>
        <taxon>Saccharomycetales</taxon>
        <taxon>Saccharomycetaceae</taxon>
        <taxon>Lachancea</taxon>
    </lineage>
</organism>
<proteinExistence type="inferred from homology"/>
<dbReference type="STRING" id="1266660.A0A1G4JAP2"/>
<dbReference type="Proteomes" id="UP000190274">
    <property type="component" value="Chromosome E"/>
</dbReference>
<dbReference type="GO" id="GO:0015086">
    <property type="term" value="F:cadmium ion transmembrane transporter activity"/>
    <property type="evidence" value="ECO:0007669"/>
    <property type="project" value="TreeGrafter"/>
</dbReference>
<evidence type="ECO:0000256" key="1">
    <source>
        <dbReference type="ARBA" id="ARBA00004141"/>
    </source>
</evidence>
<evidence type="ECO:0000256" key="4">
    <source>
        <dbReference type="ARBA" id="ARBA00023136"/>
    </source>
</evidence>
<name>A0A1G4JAP2_9SACH</name>
<feature type="transmembrane region" description="Helical" evidence="5">
    <location>
        <begin position="442"/>
        <end position="461"/>
    </location>
</feature>
<dbReference type="GO" id="GO:0005384">
    <property type="term" value="F:manganese ion transmembrane transporter activity"/>
    <property type="evidence" value="ECO:0007669"/>
    <property type="project" value="TreeGrafter"/>
</dbReference>